<feature type="non-terminal residue" evidence="1">
    <location>
        <position position="1"/>
    </location>
</feature>
<protein>
    <submittedName>
        <fullName evidence="1">Uncharacterized protein</fullName>
    </submittedName>
</protein>
<sequence length="59" mass="6973">FVSTKELPSSSGEYLDETLDGRNTDRLRKSFGEWRKWTLETSRQFKNPKILDHINKTKS</sequence>
<evidence type="ECO:0000313" key="2">
    <source>
        <dbReference type="Proteomes" id="UP000410492"/>
    </source>
</evidence>
<reference evidence="1 2" key="1">
    <citation type="submission" date="2019-01" db="EMBL/GenBank/DDBJ databases">
        <authorList>
            <person name="Sayadi A."/>
        </authorList>
    </citation>
    <scope>NUCLEOTIDE SEQUENCE [LARGE SCALE GENOMIC DNA]</scope>
</reference>
<dbReference type="EMBL" id="CAACVG010007056">
    <property type="protein sequence ID" value="VEN43402.1"/>
    <property type="molecule type" value="Genomic_DNA"/>
</dbReference>
<proteinExistence type="predicted"/>
<organism evidence="1 2">
    <name type="scientific">Callosobruchus maculatus</name>
    <name type="common">Southern cowpea weevil</name>
    <name type="synonym">Pulse bruchid</name>
    <dbReference type="NCBI Taxonomy" id="64391"/>
    <lineage>
        <taxon>Eukaryota</taxon>
        <taxon>Metazoa</taxon>
        <taxon>Ecdysozoa</taxon>
        <taxon>Arthropoda</taxon>
        <taxon>Hexapoda</taxon>
        <taxon>Insecta</taxon>
        <taxon>Pterygota</taxon>
        <taxon>Neoptera</taxon>
        <taxon>Endopterygota</taxon>
        <taxon>Coleoptera</taxon>
        <taxon>Polyphaga</taxon>
        <taxon>Cucujiformia</taxon>
        <taxon>Chrysomeloidea</taxon>
        <taxon>Chrysomelidae</taxon>
        <taxon>Bruchinae</taxon>
        <taxon>Bruchini</taxon>
        <taxon>Callosobruchus</taxon>
    </lineage>
</organism>
<name>A0A653C661_CALMS</name>
<dbReference type="Proteomes" id="UP000410492">
    <property type="component" value="Unassembled WGS sequence"/>
</dbReference>
<keyword evidence="2" id="KW-1185">Reference proteome</keyword>
<dbReference type="AlphaFoldDB" id="A0A653C661"/>
<accession>A0A653C661</accession>
<gene>
    <name evidence="1" type="ORF">CALMAC_LOCUS6555</name>
</gene>
<evidence type="ECO:0000313" key="1">
    <source>
        <dbReference type="EMBL" id="VEN43402.1"/>
    </source>
</evidence>